<evidence type="ECO:0000313" key="3">
    <source>
        <dbReference type="EMBL" id="GCL67629.1"/>
    </source>
</evidence>
<reference evidence="3 4" key="1">
    <citation type="submission" date="2019-03" db="EMBL/GenBank/DDBJ databases">
        <title>Draft genome sequences of two Veillonella tobetsuensis clinical isolates from intraoperative bronchial fluids of elderly patients with pulmonary carcinoma.</title>
        <authorList>
            <person name="Akiyama T."/>
        </authorList>
    </citation>
    <scope>NUCLEOTIDE SEQUENCE [LARGE SCALE GENOMIC DNA]</scope>
    <source>
        <strain evidence="3 4">PAGU 1578</strain>
    </source>
</reference>
<feature type="compositionally biased region" description="Basic residues" evidence="1">
    <location>
        <begin position="168"/>
        <end position="179"/>
    </location>
</feature>
<dbReference type="AlphaFoldDB" id="A0A480B0X2"/>
<dbReference type="InterPro" id="IPR023346">
    <property type="entry name" value="Lysozyme-like_dom_sf"/>
</dbReference>
<comment type="caution">
    <text evidence="3">The sequence shown here is derived from an EMBL/GenBank/DDBJ whole genome shotgun (WGS) entry which is preliminary data.</text>
</comment>
<evidence type="ECO:0000313" key="4">
    <source>
        <dbReference type="Proteomes" id="UP000300381"/>
    </source>
</evidence>
<sequence length="204" mass="21569">MELKSKLVITVLTGALAISGIASTQANGPLNNMIRHAALKYNVDPVLLTSLIGQESSFNQNAVSPAGAVGYGQLMPDTAAELGVDPYDPEQNIDGSAHYLRQMLDSNGGNVKLALAAYNAGQGAVNQYGGIPPYAETQDYVSSVMSGYRDNLATDGALPTPPPAAKPSKPKQGVKKRVVVYHPSAHTQPTTQKKTNSNVFLYKK</sequence>
<evidence type="ECO:0000259" key="2">
    <source>
        <dbReference type="Pfam" id="PF01464"/>
    </source>
</evidence>
<dbReference type="PANTHER" id="PTHR37423:SF2">
    <property type="entry name" value="MEMBRANE-BOUND LYTIC MUREIN TRANSGLYCOSYLASE C"/>
    <property type="match status" value="1"/>
</dbReference>
<feature type="compositionally biased region" description="Polar residues" evidence="1">
    <location>
        <begin position="185"/>
        <end position="204"/>
    </location>
</feature>
<dbReference type="RefSeq" id="WP_137660942.1">
    <property type="nucleotide sequence ID" value="NZ_BJCQ01000027.1"/>
</dbReference>
<dbReference type="EMBL" id="BJCQ01000027">
    <property type="protein sequence ID" value="GCL67629.1"/>
    <property type="molecule type" value="Genomic_DNA"/>
</dbReference>
<dbReference type="SUPFAM" id="SSF53955">
    <property type="entry name" value="Lysozyme-like"/>
    <property type="match status" value="1"/>
</dbReference>
<dbReference type="PANTHER" id="PTHR37423">
    <property type="entry name" value="SOLUBLE LYTIC MUREIN TRANSGLYCOSYLASE-RELATED"/>
    <property type="match status" value="1"/>
</dbReference>
<dbReference type="CDD" id="cd00254">
    <property type="entry name" value="LT-like"/>
    <property type="match status" value="1"/>
</dbReference>
<accession>A0A480B0X2</accession>
<dbReference type="InterPro" id="IPR008258">
    <property type="entry name" value="Transglycosylase_SLT_dom_1"/>
</dbReference>
<organism evidence="3 4">
    <name type="scientific">Veillonella tobetsuensis</name>
    <dbReference type="NCBI Taxonomy" id="1110546"/>
    <lineage>
        <taxon>Bacteria</taxon>
        <taxon>Bacillati</taxon>
        <taxon>Bacillota</taxon>
        <taxon>Negativicutes</taxon>
        <taxon>Veillonellales</taxon>
        <taxon>Veillonellaceae</taxon>
        <taxon>Veillonella</taxon>
    </lineage>
</organism>
<dbReference type="Proteomes" id="UP000300381">
    <property type="component" value="Unassembled WGS sequence"/>
</dbReference>
<dbReference type="Pfam" id="PF01464">
    <property type="entry name" value="SLT"/>
    <property type="match status" value="1"/>
</dbReference>
<name>A0A480B0X2_9FIRM</name>
<feature type="domain" description="Transglycosylase SLT" evidence="2">
    <location>
        <begin position="33"/>
        <end position="132"/>
    </location>
</feature>
<feature type="region of interest" description="Disordered" evidence="1">
    <location>
        <begin position="152"/>
        <end position="204"/>
    </location>
</feature>
<proteinExistence type="predicted"/>
<protein>
    <recommendedName>
        <fullName evidence="2">Transglycosylase SLT domain-containing protein</fullName>
    </recommendedName>
</protein>
<dbReference type="Gene3D" id="1.10.530.10">
    <property type="match status" value="1"/>
</dbReference>
<evidence type="ECO:0000256" key="1">
    <source>
        <dbReference type="SAM" id="MobiDB-lite"/>
    </source>
</evidence>
<gene>
    <name evidence="3" type="ORF">PAGU1578_12500</name>
</gene>